<dbReference type="STRING" id="1834516.BL253_03135"/>
<accession>A0A1V2IKL3</accession>
<dbReference type="Proteomes" id="UP000188929">
    <property type="component" value="Unassembled WGS sequence"/>
</dbReference>
<feature type="transmembrane region" description="Helical" evidence="6">
    <location>
        <begin position="210"/>
        <end position="235"/>
    </location>
</feature>
<evidence type="ECO:0000256" key="2">
    <source>
        <dbReference type="ARBA" id="ARBA00022475"/>
    </source>
</evidence>
<gene>
    <name evidence="8" type="ORF">BL253_03135</name>
</gene>
<sequence>MTRTTAPAAGPRARAWLVQLLLGARLALAGGPSAWLRTAMTGLGVGLGVALLLVAASAPAILHARHDRGADRDASSYLVGGPLAPGDTTVVAEPYETTTHGQEVSGLVVRPDGAHPPVPPGLSALPGPDQMVVSPALARLLDAPRGALLAARLPFERVGVIGAAGLAGPHELYVYIGEPRDRRPDGAPGDGQEFRIDHFGSPQRGASMPAVLTMLIIVIVAVLLLPIGAFTAAAVRFGSQARDRQLAAVRLVGADPGMTRRIAAGGALAGALAGCVAGAALFAAGRPLAQRVALFRSGVFASDIRPSPVLAALVLVAVPASAVAITLFSLRRVVIEPLGVARLAPTTRRRLWWRLAMPVIGIALLLPLHAGGSQIFGRKDQAQLAAGVVLVLVGVTVLLPWVLDAAVRRLGPGPLAWQLAVRRLQLDGATTVRAVAAVAVAVTGAIALQMVFSVVEDRFTRDITVVPGGRSTAVTRLWVDAGSPGSTAADLGQALAAAPAARQVWTWASGGMTTVDLIGGRPADSRQADSHLYADLAVADCASLRRFAALPSCADGDAFLAVPETATGGGAPVVLSPEQLTGPTVGALMSGAPQALPGPGTRMIVGTSVAGAGLAWTIPAGSRVVATRPDAPVGTAVLATPGAVGPELLDTLIPTGYLDVDRHEPDAYDQAAVAAARVDPLAHVLTSGRTVVDPLFGQIRTAMYVGIVAVLVMVGASLLVTMVEQLRERHRVLAVLVAFGTRRRTLATSVLWQAALPMVLGVALAVGLGMGLGAALLRMVGLPPSFDWTNIATVSVATAVVIIGTTATSLPVLYRLMRPDGLRTE</sequence>
<feature type="transmembrane region" description="Helical" evidence="6">
    <location>
        <begin position="702"/>
        <end position="723"/>
    </location>
</feature>
<keyword evidence="9" id="KW-1185">Reference proteome</keyword>
<feature type="transmembrane region" description="Helical" evidence="6">
    <location>
        <begin position="309"/>
        <end position="330"/>
    </location>
</feature>
<protein>
    <recommendedName>
        <fullName evidence="7">ABC3 transporter permease C-terminal domain-containing protein</fullName>
    </recommendedName>
</protein>
<keyword evidence="3 6" id="KW-0812">Transmembrane</keyword>
<dbReference type="InterPro" id="IPR003838">
    <property type="entry name" value="ABC3_permease_C"/>
</dbReference>
<feature type="transmembrane region" description="Helical" evidence="6">
    <location>
        <begin position="788"/>
        <end position="814"/>
    </location>
</feature>
<evidence type="ECO:0000256" key="6">
    <source>
        <dbReference type="SAM" id="Phobius"/>
    </source>
</evidence>
<feature type="transmembrane region" description="Helical" evidence="6">
    <location>
        <begin position="351"/>
        <end position="370"/>
    </location>
</feature>
<keyword evidence="5 6" id="KW-0472">Membrane</keyword>
<dbReference type="InterPro" id="IPR038766">
    <property type="entry name" value="Membrane_comp_ABC_pdt"/>
</dbReference>
<evidence type="ECO:0000259" key="7">
    <source>
        <dbReference type="Pfam" id="PF02687"/>
    </source>
</evidence>
<reference evidence="9" key="1">
    <citation type="submission" date="2016-10" db="EMBL/GenBank/DDBJ databases">
        <title>Frankia sp. NRRL B-16386 Genome sequencing.</title>
        <authorList>
            <person name="Ghodhbane-Gtari F."/>
            <person name="Swanson E."/>
            <person name="Gueddou A."/>
            <person name="Hezbri K."/>
            <person name="Ktari K."/>
            <person name="Nouioui I."/>
            <person name="Morris K."/>
            <person name="Simpson S."/>
            <person name="Abebe-Akele F."/>
            <person name="Thomas K."/>
            <person name="Gtari M."/>
            <person name="Tisa L.S."/>
        </authorList>
    </citation>
    <scope>NUCLEOTIDE SEQUENCE [LARGE SCALE GENOMIC DNA]</scope>
    <source>
        <strain evidence="9">NRRL B-16386</strain>
    </source>
</reference>
<dbReference type="Pfam" id="PF02687">
    <property type="entry name" value="FtsX"/>
    <property type="match status" value="2"/>
</dbReference>
<name>A0A1V2IKL3_9ACTN</name>
<comment type="caution">
    <text evidence="8">The sequence shown here is derived from an EMBL/GenBank/DDBJ whole genome shotgun (WGS) entry which is preliminary data.</text>
</comment>
<comment type="subcellular location">
    <subcellularLocation>
        <location evidence="1">Cell membrane</location>
        <topology evidence="1">Multi-pass membrane protein</topology>
    </subcellularLocation>
</comment>
<dbReference type="PANTHER" id="PTHR30287:SF2">
    <property type="entry name" value="BLL1001 PROTEIN"/>
    <property type="match status" value="1"/>
</dbReference>
<evidence type="ECO:0000256" key="3">
    <source>
        <dbReference type="ARBA" id="ARBA00022692"/>
    </source>
</evidence>
<evidence type="ECO:0000256" key="4">
    <source>
        <dbReference type="ARBA" id="ARBA00022989"/>
    </source>
</evidence>
<feature type="domain" description="ABC3 transporter permease C-terminal" evidence="7">
    <location>
        <begin position="706"/>
        <end position="810"/>
    </location>
</feature>
<organism evidence="8 9">
    <name type="scientific">Pseudofrankia asymbiotica</name>
    <dbReference type="NCBI Taxonomy" id="1834516"/>
    <lineage>
        <taxon>Bacteria</taxon>
        <taxon>Bacillati</taxon>
        <taxon>Actinomycetota</taxon>
        <taxon>Actinomycetes</taxon>
        <taxon>Frankiales</taxon>
        <taxon>Frankiaceae</taxon>
        <taxon>Pseudofrankia</taxon>
    </lineage>
</organism>
<keyword evidence="4 6" id="KW-1133">Transmembrane helix</keyword>
<evidence type="ECO:0000256" key="1">
    <source>
        <dbReference type="ARBA" id="ARBA00004651"/>
    </source>
</evidence>
<dbReference type="AlphaFoldDB" id="A0A1V2IKL3"/>
<dbReference type="EMBL" id="MOMC01000008">
    <property type="protein sequence ID" value="ONH32931.1"/>
    <property type="molecule type" value="Genomic_DNA"/>
</dbReference>
<feature type="transmembrane region" description="Helical" evidence="6">
    <location>
        <begin position="39"/>
        <end position="62"/>
    </location>
</feature>
<dbReference type="PANTHER" id="PTHR30287">
    <property type="entry name" value="MEMBRANE COMPONENT OF PREDICTED ABC SUPERFAMILY METABOLITE UPTAKE TRANSPORTER"/>
    <property type="match status" value="1"/>
</dbReference>
<evidence type="ECO:0000313" key="8">
    <source>
        <dbReference type="EMBL" id="ONH32931.1"/>
    </source>
</evidence>
<evidence type="ECO:0000256" key="5">
    <source>
        <dbReference type="ARBA" id="ARBA00023136"/>
    </source>
</evidence>
<feature type="transmembrane region" description="Helical" evidence="6">
    <location>
        <begin position="382"/>
        <end position="403"/>
    </location>
</feature>
<dbReference type="GO" id="GO:0005886">
    <property type="term" value="C:plasma membrane"/>
    <property type="evidence" value="ECO:0007669"/>
    <property type="project" value="UniProtKB-SubCell"/>
</dbReference>
<keyword evidence="2" id="KW-1003">Cell membrane</keyword>
<feature type="transmembrane region" description="Helical" evidence="6">
    <location>
        <begin position="432"/>
        <end position="452"/>
    </location>
</feature>
<feature type="domain" description="ABC3 transporter permease C-terminal" evidence="7">
    <location>
        <begin position="217"/>
        <end position="334"/>
    </location>
</feature>
<feature type="transmembrane region" description="Helical" evidence="6">
    <location>
        <begin position="267"/>
        <end position="289"/>
    </location>
</feature>
<feature type="transmembrane region" description="Helical" evidence="6">
    <location>
        <begin position="750"/>
        <end position="776"/>
    </location>
</feature>
<proteinExistence type="predicted"/>
<evidence type="ECO:0000313" key="9">
    <source>
        <dbReference type="Proteomes" id="UP000188929"/>
    </source>
</evidence>